<name>A0ABW3HKI9_9BACL</name>
<gene>
    <name evidence="3" type="ORF">ACFQ2I_01270</name>
</gene>
<dbReference type="Proteomes" id="UP001596989">
    <property type="component" value="Unassembled WGS sequence"/>
</dbReference>
<dbReference type="Pfam" id="PF04012">
    <property type="entry name" value="PspA_IM30"/>
    <property type="match status" value="1"/>
</dbReference>
<organism evidence="3 4">
    <name type="scientific">Paenibacillus chungangensis</name>
    <dbReference type="NCBI Taxonomy" id="696535"/>
    <lineage>
        <taxon>Bacteria</taxon>
        <taxon>Bacillati</taxon>
        <taxon>Bacillota</taxon>
        <taxon>Bacilli</taxon>
        <taxon>Bacillales</taxon>
        <taxon>Paenibacillaceae</taxon>
        <taxon>Paenibacillus</taxon>
    </lineage>
</organism>
<comment type="similarity">
    <text evidence="1">Belongs to the PspA/Vipp/IM30 family.</text>
</comment>
<dbReference type="RefSeq" id="WP_377561640.1">
    <property type="nucleotide sequence ID" value="NZ_JBHTJZ010000004.1"/>
</dbReference>
<keyword evidence="2" id="KW-0175">Coiled coil</keyword>
<dbReference type="InterPro" id="IPR007157">
    <property type="entry name" value="PspA_VIPP1"/>
</dbReference>
<keyword evidence="4" id="KW-1185">Reference proteome</keyword>
<accession>A0ABW3HKI9</accession>
<dbReference type="EMBL" id="JBHTJZ010000004">
    <property type="protein sequence ID" value="MFD0958011.1"/>
    <property type="molecule type" value="Genomic_DNA"/>
</dbReference>
<feature type="coiled-coil region" evidence="2">
    <location>
        <begin position="81"/>
        <end position="186"/>
    </location>
</feature>
<evidence type="ECO:0000256" key="1">
    <source>
        <dbReference type="ARBA" id="ARBA00043985"/>
    </source>
</evidence>
<reference evidence="4" key="1">
    <citation type="journal article" date="2019" name="Int. J. Syst. Evol. Microbiol.">
        <title>The Global Catalogue of Microorganisms (GCM) 10K type strain sequencing project: providing services to taxonomists for standard genome sequencing and annotation.</title>
        <authorList>
            <consortium name="The Broad Institute Genomics Platform"/>
            <consortium name="The Broad Institute Genome Sequencing Center for Infectious Disease"/>
            <person name="Wu L."/>
            <person name="Ma J."/>
        </authorList>
    </citation>
    <scope>NUCLEOTIDE SEQUENCE [LARGE SCALE GENOMIC DNA]</scope>
    <source>
        <strain evidence="4">CCUG 59129</strain>
    </source>
</reference>
<dbReference type="PANTHER" id="PTHR31088">
    <property type="entry name" value="MEMBRANE-ASSOCIATED PROTEIN VIPP1, CHLOROPLASTIC"/>
    <property type="match status" value="1"/>
</dbReference>
<dbReference type="PANTHER" id="PTHR31088:SF6">
    <property type="entry name" value="PHAGE SHOCK PROTEIN A"/>
    <property type="match status" value="1"/>
</dbReference>
<sequence>MGILSRFKELMSSNIQAILERTADPKETLDACMRSLKSDLGAVKAETASTLAAESRTKRALDDCKAEIRKLQRYAERSVQDGKEEEALKFLERKAAEVQREAALQNAYDEASANAERMKQLQDKLTADIGEVEARRSRLKGKLAAAEAQRKINELDSASSLGGSSLEAMEEKADRAYDEAMALAELRRETKGNSDLDEQFKQYDRVRAAEPEDELAALKAKLYKKESHGRGQAGE</sequence>
<evidence type="ECO:0000313" key="3">
    <source>
        <dbReference type="EMBL" id="MFD0958011.1"/>
    </source>
</evidence>
<evidence type="ECO:0000313" key="4">
    <source>
        <dbReference type="Proteomes" id="UP001596989"/>
    </source>
</evidence>
<protein>
    <submittedName>
        <fullName evidence="3">PspA/IM30 family protein</fullName>
    </submittedName>
</protein>
<comment type="caution">
    <text evidence="3">The sequence shown here is derived from an EMBL/GenBank/DDBJ whole genome shotgun (WGS) entry which is preliminary data.</text>
</comment>
<evidence type="ECO:0000256" key="2">
    <source>
        <dbReference type="SAM" id="Coils"/>
    </source>
</evidence>
<proteinExistence type="inferred from homology"/>